<name>A0A0K2CM13_9CAUD</name>
<organism evidence="1 2">
    <name type="scientific">Mycobacterium phage Lumos</name>
    <dbReference type="NCBI Taxonomy" id="1701852"/>
    <lineage>
        <taxon>Viruses</taxon>
        <taxon>Duplodnaviria</taxon>
        <taxon>Heunggongvirae</taxon>
        <taxon>Uroviricota</taxon>
        <taxon>Caudoviricetes</taxon>
        <taxon>Vilmaviridae</taxon>
        <taxon>Lclasvirinae</taxon>
        <taxon>Lumosvirus</taxon>
        <taxon>Lumosvirus lumos</taxon>
    </lineage>
</organism>
<reference evidence="1 2" key="1">
    <citation type="submission" date="2015-08" db="EMBL/GenBank/DDBJ databases">
        <authorList>
            <person name="Davis N."/>
            <person name="Domingos A."/>
            <person name="Holland C."/>
            <person name="Houk L.J."/>
            <person name="Hueter N."/>
            <person name="Molina L."/>
            <person name="Sontag M."/>
            <person name="Saintfleur O."/>
            <person name="Swinford C."/>
            <person name="Villalobos-Ayala K."/>
            <person name="Carroll M."/>
            <person name="Cottrell-Yongye A."/>
            <person name="D'Elia T."/>
            <person name="Delesalle V.A."/>
            <person name="Bradley K.W."/>
            <person name="Asai D.J."/>
            <person name="Bowman C.A."/>
            <person name="Russell D.A."/>
            <person name="Pope W.H."/>
            <person name="Jacobs-Sera D."/>
            <person name="Hendrix R.W."/>
            <person name="Hatfull G.F."/>
        </authorList>
    </citation>
    <scope>NUCLEOTIDE SEQUENCE [LARGE SCALE GENOMIC DNA]</scope>
</reference>
<dbReference type="Proteomes" id="UP000223849">
    <property type="component" value="Segment"/>
</dbReference>
<evidence type="ECO:0000313" key="1">
    <source>
        <dbReference type="EMBL" id="ALA06620.1"/>
    </source>
</evidence>
<protein>
    <submittedName>
        <fullName evidence="1">Uncharacterized protein</fullName>
    </submittedName>
</protein>
<keyword evidence="2" id="KW-1185">Reference proteome</keyword>
<accession>A0A0K2CM13</accession>
<dbReference type="EMBL" id="KT372003">
    <property type="protein sequence ID" value="ALA06620.1"/>
    <property type="molecule type" value="Genomic_DNA"/>
</dbReference>
<sequence>MPTIAVYAMDTEGQQQQGSVTVDEDTDIQAAAIALRDELIARGYFCSPQYIVKESTESPLTVGEASFTMMTEAFRVLEIPVELL</sequence>
<proteinExistence type="predicted"/>
<gene>
    <name evidence="1" type="ORF">SEA_LUMOS_110</name>
</gene>
<evidence type="ECO:0000313" key="2">
    <source>
        <dbReference type="Proteomes" id="UP000223849"/>
    </source>
</evidence>